<reference evidence="1" key="1">
    <citation type="submission" date="2018-05" db="EMBL/GenBank/DDBJ databases">
        <authorList>
            <person name="Lanie J.A."/>
            <person name="Ng W.-L."/>
            <person name="Kazmierczak K.M."/>
            <person name="Andrzejewski T.M."/>
            <person name="Davidsen T.M."/>
            <person name="Wayne K.J."/>
            <person name="Tettelin H."/>
            <person name="Glass J.I."/>
            <person name="Rusch D."/>
            <person name="Podicherti R."/>
            <person name="Tsui H.-C.T."/>
            <person name="Winkler M.E."/>
        </authorList>
    </citation>
    <scope>NUCLEOTIDE SEQUENCE</scope>
</reference>
<name>A0A381RSR4_9ZZZZ</name>
<proteinExistence type="predicted"/>
<evidence type="ECO:0000313" key="1">
    <source>
        <dbReference type="EMBL" id="SUZ94038.1"/>
    </source>
</evidence>
<organism evidence="1">
    <name type="scientific">marine metagenome</name>
    <dbReference type="NCBI Taxonomy" id="408172"/>
    <lineage>
        <taxon>unclassified sequences</taxon>
        <taxon>metagenomes</taxon>
        <taxon>ecological metagenomes</taxon>
    </lineage>
</organism>
<protein>
    <submittedName>
        <fullName evidence="1">Uncharacterized protein</fullName>
    </submittedName>
</protein>
<dbReference type="AlphaFoldDB" id="A0A381RSR4"/>
<dbReference type="EMBL" id="UINC01002198">
    <property type="protein sequence ID" value="SUZ94038.1"/>
    <property type="molecule type" value="Genomic_DNA"/>
</dbReference>
<sequence length="29" mass="3157">MHQTPLSVVKGRQTEQNASVCLTGFPVNN</sequence>
<accession>A0A381RSR4</accession>
<gene>
    <name evidence="1" type="ORF">METZ01_LOCUS46892</name>
</gene>